<name>A0AAW1TMR5_9CUCU</name>
<dbReference type="EMBL" id="JARQZJ010000001">
    <property type="protein sequence ID" value="KAK9869207.1"/>
    <property type="molecule type" value="Genomic_DNA"/>
</dbReference>
<gene>
    <name evidence="1" type="ORF">WA026_002958</name>
</gene>
<comment type="caution">
    <text evidence="1">The sequence shown here is derived from an EMBL/GenBank/DDBJ whole genome shotgun (WGS) entry which is preliminary data.</text>
</comment>
<dbReference type="Proteomes" id="UP001431783">
    <property type="component" value="Unassembled WGS sequence"/>
</dbReference>
<reference evidence="1 2" key="1">
    <citation type="submission" date="2023-03" db="EMBL/GenBank/DDBJ databases">
        <title>Genome insight into feeding habits of ladybird beetles.</title>
        <authorList>
            <person name="Li H.-S."/>
            <person name="Huang Y.-H."/>
            <person name="Pang H."/>
        </authorList>
    </citation>
    <scope>NUCLEOTIDE SEQUENCE [LARGE SCALE GENOMIC DNA]</scope>
    <source>
        <strain evidence="1">SYSU_2023b</strain>
        <tissue evidence="1">Whole body</tissue>
    </source>
</reference>
<proteinExistence type="predicted"/>
<evidence type="ECO:0000313" key="2">
    <source>
        <dbReference type="Proteomes" id="UP001431783"/>
    </source>
</evidence>
<organism evidence="1 2">
    <name type="scientific">Henosepilachna vigintioctopunctata</name>
    <dbReference type="NCBI Taxonomy" id="420089"/>
    <lineage>
        <taxon>Eukaryota</taxon>
        <taxon>Metazoa</taxon>
        <taxon>Ecdysozoa</taxon>
        <taxon>Arthropoda</taxon>
        <taxon>Hexapoda</taxon>
        <taxon>Insecta</taxon>
        <taxon>Pterygota</taxon>
        <taxon>Neoptera</taxon>
        <taxon>Endopterygota</taxon>
        <taxon>Coleoptera</taxon>
        <taxon>Polyphaga</taxon>
        <taxon>Cucujiformia</taxon>
        <taxon>Coccinelloidea</taxon>
        <taxon>Coccinellidae</taxon>
        <taxon>Epilachninae</taxon>
        <taxon>Epilachnini</taxon>
        <taxon>Henosepilachna</taxon>
    </lineage>
</organism>
<sequence length="112" mass="13477">MEGLSSELLLRVNQLERIRYLFQEPSALVVPLEYIIRKRVSVQTAPRYAGKCRFCQTCPIIEKFRRERKVDREDLDDNFGDNSDKLQKKTYYLNIFLVWHNFTEITQFKLEI</sequence>
<evidence type="ECO:0000313" key="1">
    <source>
        <dbReference type="EMBL" id="KAK9869207.1"/>
    </source>
</evidence>
<accession>A0AAW1TMR5</accession>
<dbReference type="AlphaFoldDB" id="A0AAW1TMR5"/>
<protein>
    <submittedName>
        <fullName evidence="1">Uncharacterized protein</fullName>
    </submittedName>
</protein>
<keyword evidence="2" id="KW-1185">Reference proteome</keyword>